<evidence type="ECO:0000256" key="1">
    <source>
        <dbReference type="ARBA" id="ARBA00022714"/>
    </source>
</evidence>
<dbReference type="RefSeq" id="WP_133156025.1">
    <property type="nucleotide sequence ID" value="NZ_CP037867.1"/>
</dbReference>
<dbReference type="GO" id="GO:0032259">
    <property type="term" value="P:methylation"/>
    <property type="evidence" value="ECO:0007669"/>
    <property type="project" value="UniProtKB-KW"/>
</dbReference>
<dbReference type="GO" id="GO:0016491">
    <property type="term" value="F:oxidoreductase activity"/>
    <property type="evidence" value="ECO:0007669"/>
    <property type="project" value="UniProtKB-KW"/>
</dbReference>
<dbReference type="GO" id="GO:0046872">
    <property type="term" value="F:metal ion binding"/>
    <property type="evidence" value="ECO:0007669"/>
    <property type="project" value="UniProtKB-KW"/>
</dbReference>
<evidence type="ECO:0000313" key="7">
    <source>
        <dbReference type="EMBL" id="QBM27207.1"/>
    </source>
</evidence>
<dbReference type="Proteomes" id="UP000293912">
    <property type="component" value="Chromosome"/>
</dbReference>
<keyword evidence="8" id="KW-1185">Reference proteome</keyword>
<proteinExistence type="predicted"/>
<keyword evidence="4" id="KW-0408">Iron</keyword>
<keyword evidence="7" id="KW-0808">Transferase</keyword>
<dbReference type="EC" id="1.14.13.178" evidence="7"/>
<evidence type="ECO:0000256" key="4">
    <source>
        <dbReference type="ARBA" id="ARBA00023004"/>
    </source>
</evidence>
<organism evidence="7 8">
    <name type="scientific">Hydrogenophaga pseudoflava</name>
    <name type="common">Pseudomonas carboxydoflava</name>
    <dbReference type="NCBI Taxonomy" id="47421"/>
    <lineage>
        <taxon>Bacteria</taxon>
        <taxon>Pseudomonadati</taxon>
        <taxon>Pseudomonadota</taxon>
        <taxon>Betaproteobacteria</taxon>
        <taxon>Burkholderiales</taxon>
        <taxon>Comamonadaceae</taxon>
        <taxon>Hydrogenophaga</taxon>
    </lineage>
</organism>
<dbReference type="InterPro" id="IPR017941">
    <property type="entry name" value="Rieske_2Fe-2S"/>
</dbReference>
<keyword evidence="7" id="KW-0489">Methyltransferase</keyword>
<dbReference type="Gene3D" id="2.102.10.10">
    <property type="entry name" value="Rieske [2Fe-2S] iron-sulphur domain"/>
    <property type="match status" value="1"/>
</dbReference>
<dbReference type="KEGG" id="hpse:HPF_05895"/>
<keyword evidence="5" id="KW-0411">Iron-sulfur</keyword>
<feature type="domain" description="Rieske" evidence="6">
    <location>
        <begin position="7"/>
        <end position="133"/>
    </location>
</feature>
<evidence type="ECO:0000313" key="8">
    <source>
        <dbReference type="Proteomes" id="UP000293912"/>
    </source>
</evidence>
<gene>
    <name evidence="7" type="primary">ndmA</name>
    <name evidence="7" type="ORF">HPF_05895</name>
</gene>
<dbReference type="InterPro" id="IPR050584">
    <property type="entry name" value="Cholesterol_7-desaturase"/>
</dbReference>
<dbReference type="Pfam" id="PF19112">
    <property type="entry name" value="VanA_C"/>
    <property type="match status" value="1"/>
</dbReference>
<dbReference type="GO" id="GO:0051537">
    <property type="term" value="F:2 iron, 2 sulfur cluster binding"/>
    <property type="evidence" value="ECO:0007669"/>
    <property type="project" value="UniProtKB-KW"/>
</dbReference>
<dbReference type="EMBL" id="CP037867">
    <property type="protein sequence ID" value="QBM27207.1"/>
    <property type="molecule type" value="Genomic_DNA"/>
</dbReference>
<evidence type="ECO:0000256" key="5">
    <source>
        <dbReference type="ARBA" id="ARBA00023014"/>
    </source>
</evidence>
<dbReference type="PROSITE" id="PS51296">
    <property type="entry name" value="RIESKE"/>
    <property type="match status" value="1"/>
</dbReference>
<dbReference type="GO" id="GO:0008168">
    <property type="term" value="F:methyltransferase activity"/>
    <property type="evidence" value="ECO:0007669"/>
    <property type="project" value="UniProtKB-KW"/>
</dbReference>
<dbReference type="PANTHER" id="PTHR21266:SF60">
    <property type="entry name" value="3-KETOSTEROID-9-ALPHA-MONOOXYGENASE, OXYGENASE COMPONENT"/>
    <property type="match status" value="1"/>
</dbReference>
<evidence type="ECO:0000259" key="6">
    <source>
        <dbReference type="PROSITE" id="PS51296"/>
    </source>
</evidence>
<dbReference type="InterPro" id="IPR036922">
    <property type="entry name" value="Rieske_2Fe-2S_sf"/>
</dbReference>
<evidence type="ECO:0000256" key="3">
    <source>
        <dbReference type="ARBA" id="ARBA00023002"/>
    </source>
</evidence>
<protein>
    <submittedName>
        <fullName evidence="7">Methylxanthine N1-demethylase NdmA</fullName>
        <ecNumber evidence="7">1.14.13.178</ecNumber>
    </submittedName>
</protein>
<keyword evidence="1" id="KW-0001">2Fe-2S</keyword>
<name>A0A4P6WUQ8_HYDPS</name>
<sequence>MIERQLWHPVIAGIHLRDAPQSVSLLGQDVVLWREHGHEGPHGVVHAWADRCPHRGAKLSLGRVLTHLHGARLECPYHGWQFAGDGAASQGHHGAPVSVGRCVHVPAAPAFEPPAAHCAQVFEAQERHGLVWVRLERPDLSQLPASLAQPPAFEPWDDPLWRQVVCGPYAVETSAPRLVENFLDLSHFGFVHEGWLGARSHAQVDTGRVDEDADGVHARECKAWQPRGYAGAEEGGWVAYRYEVPHPFAAILRKDAAEGDPVSNAIALFIRPDGPEACTAWFAMATLGDLSDDEELRAFQDAVFAQDKPIVESQQPRRLPIGKDGAIPEVHGPADRMSSAYRRYLARTGVSLGVC</sequence>
<reference evidence="7 8" key="1">
    <citation type="submission" date="2019-03" db="EMBL/GenBank/DDBJ databases">
        <authorList>
            <person name="Sebastian G."/>
            <person name="Baumann P."/>
            <person name="Ruckert C."/>
            <person name="Kalinowski J."/>
            <person name="Nebel B."/>
            <person name="Takors R."/>
            <person name="Blombach B."/>
        </authorList>
    </citation>
    <scope>NUCLEOTIDE SEQUENCE [LARGE SCALE GENOMIC DNA]</scope>
    <source>
        <strain evidence="7 8">DSM 1084</strain>
    </source>
</reference>
<evidence type="ECO:0000256" key="2">
    <source>
        <dbReference type="ARBA" id="ARBA00022723"/>
    </source>
</evidence>
<dbReference type="SUPFAM" id="SSF55961">
    <property type="entry name" value="Bet v1-like"/>
    <property type="match status" value="1"/>
</dbReference>
<keyword evidence="2" id="KW-0479">Metal-binding</keyword>
<dbReference type="Pfam" id="PF00355">
    <property type="entry name" value="Rieske"/>
    <property type="match status" value="1"/>
</dbReference>
<dbReference type="SUPFAM" id="SSF50022">
    <property type="entry name" value="ISP domain"/>
    <property type="match status" value="1"/>
</dbReference>
<accession>A0A4P6WUQ8</accession>
<dbReference type="Gene3D" id="3.90.380.10">
    <property type="entry name" value="Naphthalene 1,2-dioxygenase Alpha Subunit, Chain A, domain 1"/>
    <property type="match status" value="1"/>
</dbReference>
<keyword evidence="3 7" id="KW-0560">Oxidoreductase</keyword>
<dbReference type="AlphaFoldDB" id="A0A4P6WUQ8"/>
<dbReference type="InterPro" id="IPR044043">
    <property type="entry name" value="VanA_C_cat"/>
</dbReference>
<dbReference type="PANTHER" id="PTHR21266">
    <property type="entry name" value="IRON-SULFUR DOMAIN CONTAINING PROTEIN"/>
    <property type="match status" value="1"/>
</dbReference>